<keyword evidence="2" id="KW-0489">Methyltransferase</keyword>
<dbReference type="GO" id="GO:0009007">
    <property type="term" value="F:site-specific DNA-methyltransferase (adenine-specific) activity"/>
    <property type="evidence" value="ECO:0007669"/>
    <property type="project" value="UniProtKB-EC"/>
</dbReference>
<dbReference type="Pfam" id="PF07669">
    <property type="entry name" value="Eco57I"/>
    <property type="match status" value="1"/>
</dbReference>
<dbReference type="PRINTS" id="PR00507">
    <property type="entry name" value="N12N6MTFRASE"/>
</dbReference>
<dbReference type="PANTHER" id="PTHR33841">
    <property type="entry name" value="DNA METHYLTRANSFERASE YEEA-RELATED"/>
    <property type="match status" value="1"/>
</dbReference>
<comment type="catalytic activity">
    <reaction evidence="5">
        <text>a 2'-deoxyadenosine in DNA + S-adenosyl-L-methionine = an N(6)-methyl-2'-deoxyadenosine in DNA + S-adenosyl-L-homocysteine + H(+)</text>
        <dbReference type="Rhea" id="RHEA:15197"/>
        <dbReference type="Rhea" id="RHEA-COMP:12418"/>
        <dbReference type="Rhea" id="RHEA-COMP:12419"/>
        <dbReference type="ChEBI" id="CHEBI:15378"/>
        <dbReference type="ChEBI" id="CHEBI:57856"/>
        <dbReference type="ChEBI" id="CHEBI:59789"/>
        <dbReference type="ChEBI" id="CHEBI:90615"/>
        <dbReference type="ChEBI" id="CHEBI:90616"/>
        <dbReference type="EC" id="2.1.1.72"/>
    </reaction>
</comment>
<dbReference type="InterPro" id="IPR029063">
    <property type="entry name" value="SAM-dependent_MTases_sf"/>
</dbReference>
<evidence type="ECO:0000256" key="3">
    <source>
        <dbReference type="ARBA" id="ARBA00022679"/>
    </source>
</evidence>
<proteinExistence type="predicted"/>
<dbReference type="InterPro" id="IPR002052">
    <property type="entry name" value="DNA_methylase_N6_adenine_CS"/>
</dbReference>
<evidence type="ECO:0000256" key="5">
    <source>
        <dbReference type="ARBA" id="ARBA00047942"/>
    </source>
</evidence>
<reference evidence="7" key="1">
    <citation type="submission" date="2015-04" db="EMBL/GenBank/DDBJ databases">
        <title>Complete genome sequence of Microbacterium chocolatum SIT 101, a bacterium enantioselectively hydrolyzing mesomeric diesters.</title>
        <authorList>
            <person name="Li X."/>
            <person name="Xu Y."/>
        </authorList>
    </citation>
    <scope>NUCLEOTIDE SEQUENCE [LARGE SCALE GENOMIC DNA]</scope>
    <source>
        <strain evidence="7">SIT 101</strain>
    </source>
</reference>
<dbReference type="AlphaFoldDB" id="A0A0M8MG93"/>
<evidence type="ECO:0000256" key="2">
    <source>
        <dbReference type="ARBA" id="ARBA00022603"/>
    </source>
</evidence>
<protein>
    <recommendedName>
        <fullName evidence="1">site-specific DNA-methyltransferase (adenine-specific)</fullName>
        <ecNumber evidence="1">2.1.1.72</ecNumber>
    </recommendedName>
</protein>
<comment type="caution">
    <text evidence="7">The sequence shown here is derived from an EMBL/GenBank/DDBJ whole genome shotgun (WGS) entry which is preliminary data.</text>
</comment>
<dbReference type="SUPFAM" id="SSF53335">
    <property type="entry name" value="S-adenosyl-L-methionine-dependent methyltransferases"/>
    <property type="match status" value="1"/>
</dbReference>
<dbReference type="GO" id="GO:0032259">
    <property type="term" value="P:methylation"/>
    <property type="evidence" value="ECO:0007669"/>
    <property type="project" value="UniProtKB-KW"/>
</dbReference>
<dbReference type="EMBL" id="LAVO01000007">
    <property type="protein sequence ID" value="KOS10888.1"/>
    <property type="molecule type" value="Genomic_DNA"/>
</dbReference>
<evidence type="ECO:0000313" key="8">
    <source>
        <dbReference type="Proteomes" id="UP000037737"/>
    </source>
</evidence>
<evidence type="ECO:0000256" key="1">
    <source>
        <dbReference type="ARBA" id="ARBA00011900"/>
    </source>
</evidence>
<dbReference type="PATRIC" id="fig|84292.3.peg.1804"/>
<evidence type="ECO:0000313" key="7">
    <source>
        <dbReference type="EMBL" id="KOS10888.1"/>
    </source>
</evidence>
<evidence type="ECO:0000259" key="6">
    <source>
        <dbReference type="Pfam" id="PF07669"/>
    </source>
</evidence>
<dbReference type="OrthoDB" id="9782445at2"/>
<keyword evidence="8" id="KW-1185">Reference proteome</keyword>
<organism evidence="7 8">
    <name type="scientific">Microbacterium aurantiacum</name>
    <dbReference type="NCBI Taxonomy" id="162393"/>
    <lineage>
        <taxon>Bacteria</taxon>
        <taxon>Bacillati</taxon>
        <taxon>Actinomycetota</taxon>
        <taxon>Actinomycetes</taxon>
        <taxon>Micrococcales</taxon>
        <taxon>Microbacteriaceae</taxon>
        <taxon>Microbacterium</taxon>
    </lineage>
</organism>
<dbReference type="GO" id="GO:0006304">
    <property type="term" value="P:DNA modification"/>
    <property type="evidence" value="ECO:0007669"/>
    <property type="project" value="InterPro"/>
</dbReference>
<keyword evidence="3" id="KW-0808">Transferase</keyword>
<name>A0A0M8MG93_9MICO</name>
<feature type="domain" description="Type II methyltransferase M.TaqI-like" evidence="6">
    <location>
        <begin position="107"/>
        <end position="287"/>
    </location>
</feature>
<dbReference type="Proteomes" id="UP000037737">
    <property type="component" value="Unassembled WGS sequence"/>
</dbReference>
<keyword evidence="4" id="KW-0949">S-adenosyl-L-methionine</keyword>
<dbReference type="PROSITE" id="PS00092">
    <property type="entry name" value="N6_MTASE"/>
    <property type="match status" value="1"/>
</dbReference>
<dbReference type="PANTHER" id="PTHR33841:SF1">
    <property type="entry name" value="DNA METHYLTRANSFERASE A"/>
    <property type="match status" value="1"/>
</dbReference>
<dbReference type="InterPro" id="IPR050953">
    <property type="entry name" value="N4_N6_ade-DNA_methylase"/>
</dbReference>
<dbReference type="EC" id="2.1.1.72" evidence="1"/>
<dbReference type="Gene3D" id="3.40.50.150">
    <property type="entry name" value="Vaccinia Virus protein VP39"/>
    <property type="match status" value="1"/>
</dbReference>
<keyword evidence="7" id="KW-0255">Endonuclease</keyword>
<evidence type="ECO:0000256" key="4">
    <source>
        <dbReference type="ARBA" id="ARBA00022691"/>
    </source>
</evidence>
<dbReference type="GO" id="GO:0003676">
    <property type="term" value="F:nucleic acid binding"/>
    <property type="evidence" value="ECO:0007669"/>
    <property type="project" value="InterPro"/>
</dbReference>
<keyword evidence="7" id="KW-0540">Nuclease</keyword>
<keyword evidence="7" id="KW-0378">Hydrolase</keyword>
<accession>A0A0M8MG93</accession>
<dbReference type="KEGG" id="mcw:A8L33_13295"/>
<sequence length="528" mass="58431">MNPPIVDGKATFALRGHNPDVLTCIANLSNDEVFTPPELANQMLDTLEVAWAEANDGALIWSDPTVTFLDPFTKSGVFLREITMRLTEGLKAHLPVLEERVDHILTKQVYGVGITRLTGLLARRSVYCSKDAMGAHSIASSFDRDWGNIWFERTEHTWAGDKCAYCGAGKSEYARSDDLETHAYAFIHTTDIKARLARMFGADMQFDVIIGNPPYQLSDGGGSGSSAMPIYHHFIEQAKRLEPRLLTMIIPSKWFSGGKGLDAFRETMLGDRRLRALVDYPDSREAFAGVDVAGGVCYFLWNRDDPGACHVETRVGGESIAAERVLNEFNVFIRDNRVLNLVKKVKGQNDPSLSTIVSARRPFGIDSASTGSESGDLYLYASGGDTRICREYVPRGVELIDKWKVLLSKTSSEHAGQTDKSGRKRVLSRIEIMPPASVATESYLIVGPFSSEIEASNAAAYLRTRFVRFLVSAILLTQNITRGSFAFVPAQDFSRAWTDEDLYAKYALTEDEITLIESQIKPLGLVDA</sequence>
<dbReference type="InterPro" id="IPR011639">
    <property type="entry name" value="MethylTrfase_TaqI-like_dom"/>
</dbReference>
<dbReference type="GO" id="GO:0004519">
    <property type="term" value="F:endonuclease activity"/>
    <property type="evidence" value="ECO:0007669"/>
    <property type="project" value="UniProtKB-KW"/>
</dbReference>
<gene>
    <name evidence="7" type="ORF">XI38_08860</name>
</gene>